<evidence type="ECO:0000313" key="1">
    <source>
        <dbReference type="EMBL" id="CDW32165.1"/>
    </source>
</evidence>
<organism evidence="1">
    <name type="scientific">Lepeophtheirus salmonis</name>
    <name type="common">Salmon louse</name>
    <name type="synonym">Caligus salmonis</name>
    <dbReference type="NCBI Taxonomy" id="72036"/>
    <lineage>
        <taxon>Eukaryota</taxon>
        <taxon>Metazoa</taxon>
        <taxon>Ecdysozoa</taxon>
        <taxon>Arthropoda</taxon>
        <taxon>Crustacea</taxon>
        <taxon>Multicrustacea</taxon>
        <taxon>Hexanauplia</taxon>
        <taxon>Copepoda</taxon>
        <taxon>Siphonostomatoida</taxon>
        <taxon>Caligidae</taxon>
        <taxon>Lepeophtheirus</taxon>
    </lineage>
</organism>
<feature type="non-terminal residue" evidence="1">
    <location>
        <position position="1"/>
    </location>
</feature>
<accession>A0A0K2U241</accession>
<sequence length="38" mass="4414">TARRSRDPDPILVANVASRRGRESNFFIIGEIQDDRER</sequence>
<protein>
    <submittedName>
        <fullName evidence="1">Uncharacterized protein</fullName>
    </submittedName>
</protein>
<name>A0A0K2U241_LEPSM</name>
<dbReference type="EMBL" id="HACA01014804">
    <property type="protein sequence ID" value="CDW32165.1"/>
    <property type="molecule type" value="Transcribed_RNA"/>
</dbReference>
<reference evidence="1" key="1">
    <citation type="submission" date="2014-05" db="EMBL/GenBank/DDBJ databases">
        <authorList>
            <person name="Chronopoulou M."/>
        </authorList>
    </citation>
    <scope>NUCLEOTIDE SEQUENCE</scope>
    <source>
        <tissue evidence="1">Whole organism</tissue>
    </source>
</reference>
<dbReference type="AlphaFoldDB" id="A0A0K2U241"/>
<proteinExistence type="predicted"/>